<dbReference type="InterPro" id="IPR021840">
    <property type="entry name" value="DUF3433"/>
</dbReference>
<dbReference type="AlphaFoldDB" id="A0A8H7AMD0"/>
<feature type="transmembrane region" description="Helical" evidence="2">
    <location>
        <begin position="181"/>
        <end position="204"/>
    </location>
</feature>
<feature type="compositionally biased region" description="Polar residues" evidence="1">
    <location>
        <begin position="13"/>
        <end position="27"/>
    </location>
</feature>
<feature type="compositionally biased region" description="Polar residues" evidence="1">
    <location>
        <begin position="111"/>
        <end position="126"/>
    </location>
</feature>
<keyword evidence="4" id="KW-1185">Reference proteome</keyword>
<keyword evidence="2" id="KW-1133">Transmembrane helix</keyword>
<dbReference type="PANTHER" id="PTHR37544">
    <property type="entry name" value="SPRAY-RELATED"/>
    <property type="match status" value="1"/>
</dbReference>
<name>A0A8H7AMD0_9EURO</name>
<proteinExistence type="predicted"/>
<accession>A0A8H7AMD0</accession>
<sequence>MASNHSDELAQSARHQSTPSAGPSSNEWGGIWLRILRISRLLEILRLAQPAATQSPRHQPAPSAGPSSNERGSIDLDPLSAATQSPRHQPTPSAGPSSNERGSIELDPQPAATQSPRHQPTLSAGPSPSERGSIDLDPPSTATESLATGVNQPATPPPQPAPNPQPGQNTRKEWKSWKIQWPWLSFLLFIVLSLISIVAVLEVVSRKNSGFVRQGNPPAFLARRPALEKAIWTQGILYTAFPTFIMTLYRTVWETAIAAFAERQPYIDLNTSTGAPPRSTIMLDYRSEPFIYSWWAALRNKHFLLAACMFMSMVLAILTVPLTSFLFTTADYASNTTFPLSFETSFDSNVIGEPFDFPDLRLPLDSAAAMRIQDASRPPWTDGEYAFAKFVPQEEVGDGTVTLETTGYSAHSDCRYIPESQYQKTILTPNETGIPALSIGINADDRGCQISHFINLGLSTDHPVIMLMVWPTTSCSADARWSRFSILTAHYTDASASVTNFSLISCVPSYQITPGTLVATIGSTPPSVRTFSPQPSNTSQFRPDALWRFFETEIQAPSCLDPMTNVRSNEFGLYVYKIASKKNPASPLLPETIIDAAEMLFTTTFAVFASTVLFKPTSSPLNGIGTHSVQETRVVVVSPVAYFILGVLVTIAVLNMSLFFYARQESMLCEEPVGLISIAGILHNSDVNAMVEGLVGDRSFKGKTREAAKRVDKFNQRCYRFDKTEKRIVSVGGNQI</sequence>
<feature type="transmembrane region" description="Helical" evidence="2">
    <location>
        <begin position="640"/>
        <end position="662"/>
    </location>
</feature>
<protein>
    <submittedName>
        <fullName evidence="3">Uncharacterized protein</fullName>
    </submittedName>
</protein>
<dbReference type="EMBL" id="JAACFV010000034">
    <property type="protein sequence ID" value="KAF7510034.1"/>
    <property type="molecule type" value="Genomic_DNA"/>
</dbReference>
<comment type="caution">
    <text evidence="3">The sequence shown here is derived from an EMBL/GenBank/DDBJ whole genome shotgun (WGS) entry which is preliminary data.</text>
</comment>
<evidence type="ECO:0000313" key="3">
    <source>
        <dbReference type="EMBL" id="KAF7510034.1"/>
    </source>
</evidence>
<evidence type="ECO:0000256" key="1">
    <source>
        <dbReference type="SAM" id="MobiDB-lite"/>
    </source>
</evidence>
<keyword evidence="2" id="KW-0472">Membrane</keyword>
<evidence type="ECO:0000256" key="2">
    <source>
        <dbReference type="SAM" id="Phobius"/>
    </source>
</evidence>
<feature type="transmembrane region" description="Helical" evidence="2">
    <location>
        <begin position="303"/>
        <end position="327"/>
    </location>
</feature>
<dbReference type="Proteomes" id="UP000606974">
    <property type="component" value="Unassembled WGS sequence"/>
</dbReference>
<feature type="compositionally biased region" description="Pro residues" evidence="1">
    <location>
        <begin position="154"/>
        <end position="165"/>
    </location>
</feature>
<feature type="compositionally biased region" description="Polar residues" evidence="1">
    <location>
        <begin position="81"/>
        <end position="101"/>
    </location>
</feature>
<organism evidence="3 4">
    <name type="scientific">Endocarpon pusillum</name>
    <dbReference type="NCBI Taxonomy" id="364733"/>
    <lineage>
        <taxon>Eukaryota</taxon>
        <taxon>Fungi</taxon>
        <taxon>Dikarya</taxon>
        <taxon>Ascomycota</taxon>
        <taxon>Pezizomycotina</taxon>
        <taxon>Eurotiomycetes</taxon>
        <taxon>Chaetothyriomycetidae</taxon>
        <taxon>Verrucariales</taxon>
        <taxon>Verrucariaceae</taxon>
        <taxon>Endocarpon</taxon>
    </lineage>
</organism>
<feature type="region of interest" description="Disordered" evidence="1">
    <location>
        <begin position="1"/>
        <end position="29"/>
    </location>
</feature>
<gene>
    <name evidence="3" type="ORF">GJ744_007138</name>
</gene>
<feature type="region of interest" description="Disordered" evidence="1">
    <location>
        <begin position="50"/>
        <end position="172"/>
    </location>
</feature>
<dbReference type="Pfam" id="PF11915">
    <property type="entry name" value="DUF3433"/>
    <property type="match status" value="1"/>
</dbReference>
<reference evidence="3" key="1">
    <citation type="submission" date="2020-02" db="EMBL/GenBank/DDBJ databases">
        <authorList>
            <person name="Palmer J.M."/>
        </authorList>
    </citation>
    <scope>NUCLEOTIDE SEQUENCE</scope>
    <source>
        <strain evidence="3">EPUS1.4</strain>
        <tissue evidence="3">Thallus</tissue>
    </source>
</reference>
<feature type="compositionally biased region" description="Polar residues" evidence="1">
    <location>
        <begin position="140"/>
        <end position="150"/>
    </location>
</feature>
<keyword evidence="2" id="KW-0812">Transmembrane</keyword>
<evidence type="ECO:0000313" key="4">
    <source>
        <dbReference type="Proteomes" id="UP000606974"/>
    </source>
</evidence>
<dbReference type="PANTHER" id="PTHR37544:SF3">
    <property type="entry name" value="SPRAY"/>
    <property type="match status" value="1"/>
</dbReference>
<dbReference type="OrthoDB" id="3522351at2759"/>